<protein>
    <recommendedName>
        <fullName evidence="3">Bacteriophage tail tape measure N-terminal domain-containing protein</fullName>
    </recommendedName>
</protein>
<evidence type="ECO:0000313" key="2">
    <source>
        <dbReference type="Proteomes" id="UP001206128"/>
    </source>
</evidence>
<dbReference type="EMBL" id="JAMTCK010000012">
    <property type="protein sequence ID" value="MCP2168136.1"/>
    <property type="molecule type" value="Genomic_DNA"/>
</dbReference>
<keyword evidence="2" id="KW-1185">Reference proteome</keyword>
<name>A0AAE3GH30_9PSEU</name>
<reference evidence="1" key="1">
    <citation type="submission" date="2022-06" db="EMBL/GenBank/DDBJ databases">
        <title>Genomic Encyclopedia of Archaeal and Bacterial Type Strains, Phase II (KMG-II): from individual species to whole genera.</title>
        <authorList>
            <person name="Goeker M."/>
        </authorList>
    </citation>
    <scope>NUCLEOTIDE SEQUENCE</scope>
    <source>
        <strain evidence="1">DSM 43935</strain>
    </source>
</reference>
<sequence length="808" mass="82701">MAAKDLIFTVLGIDKASKTFDKVGDSMDRMGQRGLKAVAGLAGGSAAAAGAVAATVGGLPLVFAAIGAAAVKGNAEVANSFRSLGDEIRTGAAADAAPLADAYVDAASEISAAYEQLRPQIRTAFAAAVPDVQALTRGVTGFAREAMPGAVAVVQSSGPVFDALGRLLVQSGRAAGEFFGEVASAAPEAAQGVDHFGRLISIALPAAGEVLTTLTGQWAEHGGQAVDVVGKLTDVVSDLGGGALPVMSEALGIGLDVLEGVLDVIGPISDALGPMIGLWLSVATAMRVVGTVKGVIDGVGTSVSDLRTKFKEAGGENGAGRLATAAGGLMGLLGGPWGIAVTAAGALLGAFGAKSQEAEGSQRSLAAALRESGGQFDASARRALAQSDSYKALADAVSAAGLSQQDYLDAIITGGPTLDALKARLQAQVTAGEQVNTESGELVTSYTGQAEAARTLLRDTDGLRAVVTGAMTDFQQEQEAVGGAAGAMQSALPGTQALEEAMATLRDTTGDTAERADALNTAWQLLFGGGIPLEEAVATWEAGLADLRSDIDGVKKSTKDWQGELFAAGGQIDLTTEAGRALQQHLVEQGQSYRTLAQTVYDTTLQQTGSQQQATVAALDAVAQRRNAFISEMQQMGFNADQARVLADRYLGLPDDVSTLITQPGMDVAIGNAGTLKRQLDSIPRHITVEVQYHQIGGYYYSVDQNGQRFGLPFKAEGGPVEAGHAYVVGEEGPEIVVPRQDGTVIPAGPSAEIMRAARRVGASVAGPAVASSGSSVVKNFYLTVNTTESSVDLQAQFARMERLEMLP</sequence>
<comment type="caution">
    <text evidence="1">The sequence shown here is derived from an EMBL/GenBank/DDBJ whole genome shotgun (WGS) entry which is preliminary data.</text>
</comment>
<gene>
    <name evidence="1" type="ORF">LX83_005010</name>
</gene>
<accession>A0AAE3GH30</accession>
<evidence type="ECO:0008006" key="3">
    <source>
        <dbReference type="Google" id="ProtNLM"/>
    </source>
</evidence>
<dbReference type="Proteomes" id="UP001206128">
    <property type="component" value="Unassembled WGS sequence"/>
</dbReference>
<dbReference type="AlphaFoldDB" id="A0AAE3GH30"/>
<organism evidence="1 2">
    <name type="scientific">Goodfellowiella coeruleoviolacea</name>
    <dbReference type="NCBI Taxonomy" id="334858"/>
    <lineage>
        <taxon>Bacteria</taxon>
        <taxon>Bacillati</taxon>
        <taxon>Actinomycetota</taxon>
        <taxon>Actinomycetes</taxon>
        <taxon>Pseudonocardiales</taxon>
        <taxon>Pseudonocardiaceae</taxon>
        <taxon>Goodfellowiella</taxon>
    </lineage>
</organism>
<dbReference type="RefSeq" id="WP_253775678.1">
    <property type="nucleotide sequence ID" value="NZ_JAMTCK010000012.1"/>
</dbReference>
<proteinExistence type="predicted"/>
<evidence type="ECO:0000313" key="1">
    <source>
        <dbReference type="EMBL" id="MCP2168136.1"/>
    </source>
</evidence>